<proteinExistence type="predicted"/>
<feature type="domain" description="HTH tetR-type" evidence="5">
    <location>
        <begin position="18"/>
        <end position="78"/>
    </location>
</feature>
<comment type="caution">
    <text evidence="6">The sequence shown here is derived from an EMBL/GenBank/DDBJ whole genome shotgun (WGS) entry which is preliminary data.</text>
</comment>
<evidence type="ECO:0000256" key="1">
    <source>
        <dbReference type="ARBA" id="ARBA00023015"/>
    </source>
</evidence>
<feature type="DNA-binding region" description="H-T-H motif" evidence="4">
    <location>
        <begin position="41"/>
        <end position="60"/>
    </location>
</feature>
<dbReference type="PANTHER" id="PTHR30055:SF151">
    <property type="entry name" value="TRANSCRIPTIONAL REGULATORY PROTEIN"/>
    <property type="match status" value="1"/>
</dbReference>
<protein>
    <submittedName>
        <fullName evidence="6">AcrR family transcriptional regulator</fullName>
    </submittedName>
</protein>
<sequence>MELPEPPWRTPRRKPRQQLSRQAIVDAALAILDAEGLDAVSMRRVAQALNTGPASLYAHVSSKEELCELLLERVLSQVRVPTPDPARWREQLKELCKRQVGALVEHPGIARIALDTLIPATEHSFVLAEAMLGLMRAGGVPDRLVAIGFDVLSLYCTAFAVEVNAVRSGEVSPEQLRERGEQMGRYVAALPPNRFPALLAMGHLLGEGDGEQRFDAALDLIIGGLANQDRT</sequence>
<keyword evidence="3" id="KW-0804">Transcription</keyword>
<dbReference type="PANTHER" id="PTHR30055">
    <property type="entry name" value="HTH-TYPE TRANSCRIPTIONAL REGULATOR RUTR"/>
    <property type="match status" value="1"/>
</dbReference>
<organism evidence="6 7">
    <name type="scientific">Kutzneria viridogrisea</name>
    <dbReference type="NCBI Taxonomy" id="47990"/>
    <lineage>
        <taxon>Bacteria</taxon>
        <taxon>Bacillati</taxon>
        <taxon>Actinomycetota</taxon>
        <taxon>Actinomycetes</taxon>
        <taxon>Pseudonocardiales</taxon>
        <taxon>Pseudonocardiaceae</taxon>
        <taxon>Kutzneria</taxon>
    </lineage>
</organism>
<dbReference type="PROSITE" id="PS50977">
    <property type="entry name" value="HTH_TETR_2"/>
    <property type="match status" value="1"/>
</dbReference>
<dbReference type="SUPFAM" id="SSF48498">
    <property type="entry name" value="Tetracyclin repressor-like, C-terminal domain"/>
    <property type="match status" value="1"/>
</dbReference>
<evidence type="ECO:0000256" key="3">
    <source>
        <dbReference type="ARBA" id="ARBA00023163"/>
    </source>
</evidence>
<accession>A0ABR6BDF0</accession>
<evidence type="ECO:0000256" key="2">
    <source>
        <dbReference type="ARBA" id="ARBA00023125"/>
    </source>
</evidence>
<evidence type="ECO:0000313" key="7">
    <source>
        <dbReference type="Proteomes" id="UP000517916"/>
    </source>
</evidence>
<dbReference type="InterPro" id="IPR009057">
    <property type="entry name" value="Homeodomain-like_sf"/>
</dbReference>
<dbReference type="RefSeq" id="WP_182837123.1">
    <property type="nucleotide sequence ID" value="NZ_BAAABQ010000010.1"/>
</dbReference>
<keyword evidence="7" id="KW-1185">Reference proteome</keyword>
<evidence type="ECO:0000259" key="5">
    <source>
        <dbReference type="PROSITE" id="PS50977"/>
    </source>
</evidence>
<dbReference type="InterPro" id="IPR036271">
    <property type="entry name" value="Tet_transcr_reg_TetR-rel_C_sf"/>
</dbReference>
<dbReference type="EMBL" id="JACJID010000002">
    <property type="protein sequence ID" value="MBA8924902.1"/>
    <property type="molecule type" value="Genomic_DNA"/>
</dbReference>
<dbReference type="SUPFAM" id="SSF46689">
    <property type="entry name" value="Homeodomain-like"/>
    <property type="match status" value="1"/>
</dbReference>
<dbReference type="Proteomes" id="UP000517916">
    <property type="component" value="Unassembled WGS sequence"/>
</dbReference>
<keyword evidence="2 4" id="KW-0238">DNA-binding</keyword>
<dbReference type="InterPro" id="IPR001647">
    <property type="entry name" value="HTH_TetR"/>
</dbReference>
<reference evidence="6 7" key="1">
    <citation type="submission" date="2020-08" db="EMBL/GenBank/DDBJ databases">
        <title>Genomic Encyclopedia of Archaeal and Bacterial Type Strains, Phase II (KMG-II): from individual species to whole genera.</title>
        <authorList>
            <person name="Goeker M."/>
        </authorList>
    </citation>
    <scope>NUCLEOTIDE SEQUENCE [LARGE SCALE GENOMIC DNA]</scope>
    <source>
        <strain evidence="6 7">DSM 43850</strain>
    </source>
</reference>
<evidence type="ECO:0000313" key="6">
    <source>
        <dbReference type="EMBL" id="MBA8924902.1"/>
    </source>
</evidence>
<evidence type="ECO:0000256" key="4">
    <source>
        <dbReference type="PROSITE-ProRule" id="PRU00335"/>
    </source>
</evidence>
<name>A0ABR6BDF0_9PSEU</name>
<dbReference type="InterPro" id="IPR004111">
    <property type="entry name" value="Repressor_TetR_C"/>
</dbReference>
<dbReference type="Gene3D" id="1.10.357.10">
    <property type="entry name" value="Tetracycline Repressor, domain 2"/>
    <property type="match status" value="1"/>
</dbReference>
<dbReference type="PRINTS" id="PR00455">
    <property type="entry name" value="HTHTETR"/>
</dbReference>
<dbReference type="InterPro" id="IPR050109">
    <property type="entry name" value="HTH-type_TetR-like_transc_reg"/>
</dbReference>
<dbReference type="Pfam" id="PF00440">
    <property type="entry name" value="TetR_N"/>
    <property type="match status" value="1"/>
</dbReference>
<keyword evidence="1" id="KW-0805">Transcription regulation</keyword>
<gene>
    <name evidence="6" type="ORF">BC739_002101</name>
</gene>
<dbReference type="Pfam" id="PF02909">
    <property type="entry name" value="TetR_C_1"/>
    <property type="match status" value="1"/>
</dbReference>